<protein>
    <recommendedName>
        <fullName evidence="1">ChsH2 C-terminal OB-fold domain-containing protein</fullName>
    </recommendedName>
</protein>
<evidence type="ECO:0000313" key="2">
    <source>
        <dbReference type="EMBL" id="QBY56513.1"/>
    </source>
</evidence>
<feature type="domain" description="ChsH2 C-terminal OB-fold" evidence="1">
    <location>
        <begin position="58"/>
        <end position="120"/>
    </location>
</feature>
<keyword evidence="2" id="KW-0614">Plasmid</keyword>
<geneLocation type="plasmid" evidence="2">
    <name>unnamed5</name>
</geneLocation>
<dbReference type="Pfam" id="PF01796">
    <property type="entry name" value="OB_ChsH2_C"/>
    <property type="match status" value="1"/>
</dbReference>
<dbReference type="RefSeq" id="WP_135707780.1">
    <property type="nucleotide sequence ID" value="NZ_CP038640.1"/>
</dbReference>
<name>A0A4P7LS58_9BURK</name>
<sequence length="147" mass="16095">MNSPRTSDGAIGHYMDTAAFWAGTRERRLLAQFCTQTGQWQAYPRPGSVYTGRRGLEWREVSGDGVLASWTVDRMDAPAASGAPRTQAWVDLNEGLRILSWLVECDPARLRVGLAVRVAWIALHDGLHWPAFSVAAGPGAPGRTYSL</sequence>
<dbReference type="InterPro" id="IPR002878">
    <property type="entry name" value="ChsH2_C"/>
</dbReference>
<dbReference type="OrthoDB" id="5514845at2"/>
<dbReference type="PANTHER" id="PTHR34075">
    <property type="entry name" value="BLR3430 PROTEIN"/>
    <property type="match status" value="1"/>
</dbReference>
<proteinExistence type="predicted"/>
<accession>A0A4P7LS58</accession>
<dbReference type="InterPro" id="IPR052513">
    <property type="entry name" value="Thioester_dehydratase-like"/>
</dbReference>
<gene>
    <name evidence="2" type="ORF">E0W60_36490</name>
</gene>
<evidence type="ECO:0000313" key="3">
    <source>
        <dbReference type="Proteomes" id="UP000295294"/>
    </source>
</evidence>
<dbReference type="InterPro" id="IPR012340">
    <property type="entry name" value="NA-bd_OB-fold"/>
</dbReference>
<reference evidence="2 3" key="1">
    <citation type="submission" date="2019-03" db="EMBL/GenBank/DDBJ databases">
        <title>Efficiently degradation of phenoxyalkanoic acid herbicides by Cupriavidus oxalaticus strain X32.</title>
        <authorList>
            <person name="Sheng X."/>
        </authorList>
    </citation>
    <scope>NUCLEOTIDE SEQUENCE [LARGE SCALE GENOMIC DNA]</scope>
    <source>
        <strain evidence="2 3">X32</strain>
        <plasmid evidence="2 3">unnamed5</plasmid>
    </source>
</reference>
<dbReference type="KEGG" id="cox:E0W60_36490"/>
<dbReference type="AlphaFoldDB" id="A0A4P7LS58"/>
<dbReference type="PANTHER" id="PTHR34075:SF5">
    <property type="entry name" value="BLR3430 PROTEIN"/>
    <property type="match status" value="1"/>
</dbReference>
<evidence type="ECO:0000259" key="1">
    <source>
        <dbReference type="Pfam" id="PF01796"/>
    </source>
</evidence>
<dbReference type="Proteomes" id="UP000295294">
    <property type="component" value="Plasmid unnamed5"/>
</dbReference>
<organism evidence="2 3">
    <name type="scientific">Cupriavidus oxalaticus</name>
    <dbReference type="NCBI Taxonomy" id="96344"/>
    <lineage>
        <taxon>Bacteria</taxon>
        <taxon>Pseudomonadati</taxon>
        <taxon>Pseudomonadota</taxon>
        <taxon>Betaproteobacteria</taxon>
        <taxon>Burkholderiales</taxon>
        <taxon>Burkholderiaceae</taxon>
        <taxon>Cupriavidus</taxon>
    </lineage>
</organism>
<dbReference type="SUPFAM" id="SSF50249">
    <property type="entry name" value="Nucleic acid-binding proteins"/>
    <property type="match status" value="1"/>
</dbReference>
<dbReference type="EMBL" id="CP038640">
    <property type="protein sequence ID" value="QBY56513.1"/>
    <property type="molecule type" value="Genomic_DNA"/>
</dbReference>